<organism evidence="1 2">
    <name type="scientific">Vibrio brasiliensis LMG 20546</name>
    <dbReference type="NCBI Taxonomy" id="945543"/>
    <lineage>
        <taxon>Bacteria</taxon>
        <taxon>Pseudomonadati</taxon>
        <taxon>Pseudomonadota</taxon>
        <taxon>Gammaproteobacteria</taxon>
        <taxon>Vibrionales</taxon>
        <taxon>Vibrionaceae</taxon>
        <taxon>Vibrio</taxon>
        <taxon>Vibrio oreintalis group</taxon>
    </lineage>
</organism>
<dbReference type="STRING" id="945543.VIBR0546_19544"/>
<dbReference type="AlphaFoldDB" id="E8LUH6"/>
<dbReference type="PANTHER" id="PTHR30348:SF9">
    <property type="entry name" value="UPF0759 PROTEIN YECE"/>
    <property type="match status" value="1"/>
</dbReference>
<dbReference type="SUPFAM" id="SSF117396">
    <property type="entry name" value="TM1631-like"/>
    <property type="match status" value="1"/>
</dbReference>
<dbReference type="OrthoDB" id="9780310at2"/>
<dbReference type="PANTHER" id="PTHR30348">
    <property type="entry name" value="UNCHARACTERIZED PROTEIN YECE"/>
    <property type="match status" value="1"/>
</dbReference>
<reference evidence="1 2" key="1">
    <citation type="journal article" date="2012" name="Int. J. Syst. Evol. Microbiol.">
        <title>Vibrio caribbeanicus sp. nov., isolated from the marine sponge Scleritoderma cyanea.</title>
        <authorList>
            <person name="Hoffmann M."/>
            <person name="Monday S.R."/>
            <person name="Allard M.W."/>
            <person name="Strain E.A."/>
            <person name="Whittaker P."/>
            <person name="Naum M."/>
            <person name="McCarthy P.J."/>
            <person name="Lopez J.V."/>
            <person name="Fischer M."/>
            <person name="Brown E.W."/>
        </authorList>
    </citation>
    <scope>NUCLEOTIDE SEQUENCE [LARGE SCALE GENOMIC DNA]</scope>
    <source>
        <strain evidence="1 2">LMG 20546</strain>
    </source>
</reference>
<proteinExistence type="predicted"/>
<dbReference type="InterPro" id="IPR036520">
    <property type="entry name" value="UPF0759_sf"/>
</dbReference>
<dbReference type="InterPro" id="IPR002763">
    <property type="entry name" value="DUF72"/>
</dbReference>
<sequence length="293" mass="33654">MDGLPIRLGLTMWSHNNWQQSFYGKGTKPAERLEKYASVFHTVEGNTTFYATPTPSTVNNWKSATDDQFRFTFKLPQEITHRQMLRGSQSQLKEFMQIMQPLHERIGQWTIQLPAAFGPENLETLKKFCALFPPDFPIGVEVRHAEFFAKGEAEIALNQWLIEQGHDRIIMDSRPVFSEKLQAEHPHYDSLLDAQQKKPKVPVHAIATANHPMVRFIGHPQEEKNTAFFKPWVSKLPQWIEQGKQPYLFIHTSDNLIAPELAANLYKCLQKQASLPDLSPFPADDGVSQLQMF</sequence>
<protein>
    <recommendedName>
        <fullName evidence="3">DUF72 domain-containing protein</fullName>
    </recommendedName>
</protein>
<accession>E8LUH6</accession>
<dbReference type="RefSeq" id="WP_006879486.1">
    <property type="nucleotide sequence ID" value="NZ_AEVS01000064.1"/>
</dbReference>
<dbReference type="Pfam" id="PF01904">
    <property type="entry name" value="DUF72"/>
    <property type="match status" value="1"/>
</dbReference>
<keyword evidence="2" id="KW-1185">Reference proteome</keyword>
<evidence type="ECO:0008006" key="3">
    <source>
        <dbReference type="Google" id="ProtNLM"/>
    </source>
</evidence>
<dbReference type="EMBL" id="AEVS01000064">
    <property type="protein sequence ID" value="EGA65640.1"/>
    <property type="molecule type" value="Genomic_DNA"/>
</dbReference>
<gene>
    <name evidence="1" type="ORF">VIBR0546_19544</name>
</gene>
<dbReference type="Proteomes" id="UP000004371">
    <property type="component" value="Unassembled WGS sequence"/>
</dbReference>
<evidence type="ECO:0000313" key="2">
    <source>
        <dbReference type="Proteomes" id="UP000004371"/>
    </source>
</evidence>
<dbReference type="Gene3D" id="3.20.20.410">
    <property type="entry name" value="Protein of unknown function UPF0759"/>
    <property type="match status" value="1"/>
</dbReference>
<comment type="caution">
    <text evidence="1">The sequence shown here is derived from an EMBL/GenBank/DDBJ whole genome shotgun (WGS) entry which is preliminary data.</text>
</comment>
<evidence type="ECO:0000313" key="1">
    <source>
        <dbReference type="EMBL" id="EGA65640.1"/>
    </source>
</evidence>
<name>E8LUH6_9VIBR</name>
<dbReference type="eggNOG" id="COG1801">
    <property type="taxonomic scope" value="Bacteria"/>
</dbReference>